<reference evidence="1 2" key="1">
    <citation type="journal article" date="2021" name="Sci. Rep.">
        <title>The genome of the diatom Chaetoceros tenuissimus carries an ancient integrated fragment of an extant virus.</title>
        <authorList>
            <person name="Hongo Y."/>
            <person name="Kimura K."/>
            <person name="Takaki Y."/>
            <person name="Yoshida Y."/>
            <person name="Baba S."/>
            <person name="Kobayashi G."/>
            <person name="Nagasaki K."/>
            <person name="Hano T."/>
            <person name="Tomaru Y."/>
        </authorList>
    </citation>
    <scope>NUCLEOTIDE SEQUENCE [LARGE SCALE GENOMIC DNA]</scope>
    <source>
        <strain evidence="1 2">NIES-3715</strain>
    </source>
</reference>
<protein>
    <submittedName>
        <fullName evidence="1">Uncharacterized protein</fullName>
    </submittedName>
</protein>
<name>A0AAD3CWJ5_9STRA</name>
<dbReference type="EMBL" id="BLLK01000046">
    <property type="protein sequence ID" value="GFH53308.1"/>
    <property type="molecule type" value="Genomic_DNA"/>
</dbReference>
<sequence>MSPSSDHDESAVAAALISMKNETTEVCKRNLLVLKKAVPPRKKSRPSSKKPQAKRLKKNCMLRIPGDVEFTTDGKTIVTPDITCSKIINGKKQLNFGNVICNSCKRCFCCVYEIKGMKKCAMKRNCFKIHRELEGSQCKNAGFTPLSRITHKDYDKICNKKKLL</sequence>
<evidence type="ECO:0000313" key="1">
    <source>
        <dbReference type="EMBL" id="GFH53308.1"/>
    </source>
</evidence>
<dbReference type="AlphaFoldDB" id="A0AAD3CWJ5"/>
<accession>A0AAD3CWJ5</accession>
<keyword evidence="2" id="KW-1185">Reference proteome</keyword>
<comment type="caution">
    <text evidence="1">The sequence shown here is derived from an EMBL/GenBank/DDBJ whole genome shotgun (WGS) entry which is preliminary data.</text>
</comment>
<gene>
    <name evidence="1" type="ORF">CTEN210_09784</name>
</gene>
<organism evidence="1 2">
    <name type="scientific">Chaetoceros tenuissimus</name>
    <dbReference type="NCBI Taxonomy" id="426638"/>
    <lineage>
        <taxon>Eukaryota</taxon>
        <taxon>Sar</taxon>
        <taxon>Stramenopiles</taxon>
        <taxon>Ochrophyta</taxon>
        <taxon>Bacillariophyta</taxon>
        <taxon>Coscinodiscophyceae</taxon>
        <taxon>Chaetocerotophycidae</taxon>
        <taxon>Chaetocerotales</taxon>
        <taxon>Chaetocerotaceae</taxon>
        <taxon>Chaetoceros</taxon>
    </lineage>
</organism>
<evidence type="ECO:0000313" key="2">
    <source>
        <dbReference type="Proteomes" id="UP001054902"/>
    </source>
</evidence>
<proteinExistence type="predicted"/>
<dbReference type="Proteomes" id="UP001054902">
    <property type="component" value="Unassembled WGS sequence"/>
</dbReference>